<dbReference type="KEGG" id="pda:103723944"/>
<protein>
    <submittedName>
        <fullName evidence="3">Uncharacterized protein LOC103723944</fullName>
    </submittedName>
</protein>
<dbReference type="Pfam" id="PF15071">
    <property type="entry name" value="TMEM220"/>
    <property type="match status" value="1"/>
</dbReference>
<dbReference type="AlphaFoldDB" id="A0A8B7D5F1"/>
<organism evidence="2 3">
    <name type="scientific">Phoenix dactylifera</name>
    <name type="common">Date palm</name>
    <dbReference type="NCBI Taxonomy" id="42345"/>
    <lineage>
        <taxon>Eukaryota</taxon>
        <taxon>Viridiplantae</taxon>
        <taxon>Streptophyta</taxon>
        <taxon>Embryophyta</taxon>
        <taxon>Tracheophyta</taxon>
        <taxon>Spermatophyta</taxon>
        <taxon>Magnoliopsida</taxon>
        <taxon>Liliopsida</taxon>
        <taxon>Arecaceae</taxon>
        <taxon>Coryphoideae</taxon>
        <taxon>Phoeniceae</taxon>
        <taxon>Phoenix</taxon>
    </lineage>
</organism>
<dbReference type="OrthoDB" id="9924288at2759"/>
<reference evidence="2" key="1">
    <citation type="journal article" date="2019" name="Nat. Commun.">
        <title>Genome-wide association mapping of date palm fruit traits.</title>
        <authorList>
            <person name="Hazzouri K.M."/>
            <person name="Gros-Balthazard M."/>
            <person name="Flowers J.M."/>
            <person name="Copetti D."/>
            <person name="Lemansour A."/>
            <person name="Lebrun M."/>
            <person name="Masmoudi K."/>
            <person name="Ferrand S."/>
            <person name="Dhar M.I."/>
            <person name="Fresquez Z.A."/>
            <person name="Rosas U."/>
            <person name="Zhang J."/>
            <person name="Talag J."/>
            <person name="Lee S."/>
            <person name="Kudrna D."/>
            <person name="Powell R.F."/>
            <person name="Leitch I.J."/>
            <person name="Krueger R.R."/>
            <person name="Wing R.A."/>
            <person name="Amiri K.M.A."/>
            <person name="Purugganan M.D."/>
        </authorList>
    </citation>
    <scope>NUCLEOTIDE SEQUENCE [LARGE SCALE GENOMIC DNA]</scope>
    <source>
        <strain evidence="2">cv. Khalas</strain>
    </source>
</reference>
<proteinExistence type="predicted"/>
<dbReference type="RefSeq" id="XP_008813259.2">
    <property type="nucleotide sequence ID" value="XM_008815037.2"/>
</dbReference>
<dbReference type="Proteomes" id="UP000228380">
    <property type="component" value="Chromosome 6"/>
</dbReference>
<feature type="transmembrane region" description="Helical" evidence="1">
    <location>
        <begin position="72"/>
        <end position="93"/>
    </location>
</feature>
<evidence type="ECO:0000256" key="1">
    <source>
        <dbReference type="SAM" id="Phobius"/>
    </source>
</evidence>
<accession>A0A8B7D5F1</accession>
<dbReference type="InterPro" id="IPR029377">
    <property type="entry name" value="TMEM220"/>
</dbReference>
<keyword evidence="2" id="KW-1185">Reference proteome</keyword>
<keyword evidence="1" id="KW-1133">Transmembrane helix</keyword>
<reference evidence="3" key="2">
    <citation type="submission" date="2025-08" db="UniProtKB">
        <authorList>
            <consortium name="RefSeq"/>
        </authorList>
    </citation>
    <scope>IDENTIFICATION</scope>
    <source>
        <tissue evidence="3">Young leaves</tissue>
    </source>
</reference>
<dbReference type="PANTHER" id="PTHR34262">
    <property type="entry name" value="TRANSMEMBRANE PROTEIN 220"/>
    <property type="match status" value="1"/>
</dbReference>
<keyword evidence="1" id="KW-0812">Transmembrane</keyword>
<keyword evidence="1" id="KW-0472">Membrane</keyword>
<dbReference type="GeneID" id="103723944"/>
<sequence length="166" mass="18691">MAMSTDRSPLLPWCSIPMGLLFAYSASIQLNDPDWYFWVPLYALASGVNLLQARSTARILNRVALLDLRLGVVLLLKVVVEAHLYGLAGFWSLDMRERAVREKIGCGLVVISMFLHIKASRASKETRKGKKERAARFAESGMAILAAVSFGLSVYFYMFVRQHMKF</sequence>
<evidence type="ECO:0000313" key="2">
    <source>
        <dbReference type="Proteomes" id="UP000228380"/>
    </source>
</evidence>
<dbReference type="PANTHER" id="PTHR34262:SF1">
    <property type="entry name" value="TRANSMEMBRANE PROTEIN 220"/>
    <property type="match status" value="1"/>
</dbReference>
<feature type="transmembrane region" description="Helical" evidence="1">
    <location>
        <begin position="137"/>
        <end position="160"/>
    </location>
</feature>
<gene>
    <name evidence="3" type="primary">LOC103723944</name>
</gene>
<evidence type="ECO:0000313" key="3">
    <source>
        <dbReference type="RefSeq" id="XP_008813259.2"/>
    </source>
</evidence>
<name>A0A8B7D5F1_PHODC</name>